<protein>
    <submittedName>
        <fullName evidence="1">Uncharacterized protein</fullName>
    </submittedName>
</protein>
<evidence type="ECO:0000313" key="1">
    <source>
        <dbReference type="EMBL" id="CEK56300.1"/>
    </source>
</evidence>
<feature type="non-terminal residue" evidence="1">
    <location>
        <position position="93"/>
    </location>
</feature>
<organism evidence="1">
    <name type="scientific">Arion vulgaris</name>
    <dbReference type="NCBI Taxonomy" id="1028688"/>
    <lineage>
        <taxon>Eukaryota</taxon>
        <taxon>Metazoa</taxon>
        <taxon>Spiralia</taxon>
        <taxon>Lophotrochozoa</taxon>
        <taxon>Mollusca</taxon>
        <taxon>Gastropoda</taxon>
        <taxon>Heterobranchia</taxon>
        <taxon>Euthyneura</taxon>
        <taxon>Panpulmonata</taxon>
        <taxon>Eupulmonata</taxon>
        <taxon>Stylommatophora</taxon>
        <taxon>Helicina</taxon>
        <taxon>Arionoidea</taxon>
        <taxon>Arionidae</taxon>
        <taxon>Arion</taxon>
    </lineage>
</organism>
<proteinExistence type="predicted"/>
<accession>A0A0B6YLB4</accession>
<reference evidence="1" key="1">
    <citation type="submission" date="2014-12" db="EMBL/GenBank/DDBJ databases">
        <title>Insight into the proteome of Arion vulgaris.</title>
        <authorList>
            <person name="Aradska J."/>
            <person name="Bulat T."/>
            <person name="Smidak R."/>
            <person name="Sarate P."/>
            <person name="Gangsoo J."/>
            <person name="Sialana F."/>
            <person name="Bilban M."/>
            <person name="Lubec G."/>
        </authorList>
    </citation>
    <scope>NUCLEOTIDE SEQUENCE</scope>
    <source>
        <tissue evidence="1">Skin</tissue>
    </source>
</reference>
<gene>
    <name evidence="1" type="primary">ORF27314</name>
</gene>
<dbReference type="AlphaFoldDB" id="A0A0B6YLB4"/>
<sequence length="93" mass="10906">MMDKTELPEDTIFRKEGSLYKRFIMTPCDFCVNVQYLIKRPYEIFSLSKQVGIVANICNDVERSHLDDKIGLEIDRGMSKQSILNHMEEMEKT</sequence>
<dbReference type="EMBL" id="HACG01009435">
    <property type="protein sequence ID" value="CEK56300.1"/>
    <property type="molecule type" value="Transcribed_RNA"/>
</dbReference>
<name>A0A0B6YLB4_9EUPU</name>